<dbReference type="Proteomes" id="UP000419138">
    <property type="component" value="Unassembled WGS sequence"/>
</dbReference>
<evidence type="ECO:0000313" key="2">
    <source>
        <dbReference type="EMBL" id="MQT04829.1"/>
    </source>
</evidence>
<gene>
    <name evidence="2" type="ORF">FF041_33225</name>
</gene>
<comment type="caution">
    <text evidence="2">The sequence shown here is derived from an EMBL/GenBank/DDBJ whole genome shotgun (WGS) entry which is preliminary data.</text>
</comment>
<keyword evidence="3" id="KW-1185">Reference proteome</keyword>
<name>A0A646KR74_STRJU</name>
<evidence type="ECO:0000313" key="3">
    <source>
        <dbReference type="Proteomes" id="UP000419138"/>
    </source>
</evidence>
<organism evidence="2 3">
    <name type="scientific">Streptomyces jumonjinensis</name>
    <dbReference type="NCBI Taxonomy" id="1945"/>
    <lineage>
        <taxon>Bacteria</taxon>
        <taxon>Bacillati</taxon>
        <taxon>Actinomycetota</taxon>
        <taxon>Actinomycetes</taxon>
        <taxon>Kitasatosporales</taxon>
        <taxon>Streptomycetaceae</taxon>
        <taxon>Streptomyces</taxon>
    </lineage>
</organism>
<reference evidence="2 3" key="1">
    <citation type="submission" date="2019-05" db="EMBL/GenBank/DDBJ databases">
        <title>Comparative genomics and metabolomics analyses of clavulanic acid producing Streptomyces species provides insight into specialized metabolism and evolution of beta-lactam biosynthetic gene clusters.</title>
        <authorList>
            <person name="Moore M.A."/>
            <person name="Cruz-Morales P."/>
            <person name="Barona Gomez F."/>
            <person name="Kapil T."/>
        </authorList>
    </citation>
    <scope>NUCLEOTIDE SEQUENCE [LARGE SCALE GENOMIC DNA]</scope>
    <source>
        <strain evidence="2 3">NRRL 5741</strain>
    </source>
</reference>
<feature type="region of interest" description="Disordered" evidence="1">
    <location>
        <begin position="155"/>
        <end position="189"/>
    </location>
</feature>
<proteinExistence type="predicted"/>
<accession>A0A646KR74</accession>
<evidence type="ECO:0000256" key="1">
    <source>
        <dbReference type="SAM" id="MobiDB-lite"/>
    </source>
</evidence>
<protein>
    <submittedName>
        <fullName evidence="2">Uncharacterized protein</fullName>
    </submittedName>
</protein>
<dbReference type="RefSeq" id="WP_153526136.1">
    <property type="nucleotide sequence ID" value="NZ_JBEPDZ010000048.1"/>
</dbReference>
<dbReference type="AlphaFoldDB" id="A0A646KR74"/>
<sequence>MDIRPRIPGSSLLVLVVENIGQTPARDVRITVDPPLETTLGAERAAILARAVGRPIATLPPKRRLPFVMDVSHRLYNSDLPLVYEFRIEAVGPFGPIEPLVYTVDLEALKESALDTDSPEWSAHLIAGHLEKSAAAHKSQSQSIKLLTQQLQVVMQQQATRDESPTGSTGEPDSALLQVPTQPLGDGFQ</sequence>
<dbReference type="OrthoDB" id="4191917at2"/>
<dbReference type="EMBL" id="VCLA01000194">
    <property type="protein sequence ID" value="MQT04829.1"/>
    <property type="molecule type" value="Genomic_DNA"/>
</dbReference>